<dbReference type="AlphaFoldDB" id="A0A7W6LWQ7"/>
<evidence type="ECO:0000313" key="1">
    <source>
        <dbReference type="EMBL" id="MBB4151163.1"/>
    </source>
</evidence>
<reference evidence="1 2" key="1">
    <citation type="submission" date="2020-08" db="EMBL/GenBank/DDBJ databases">
        <title>Genomic Encyclopedia of Type Strains, Phase IV (KMG-IV): sequencing the most valuable type-strain genomes for metagenomic binning, comparative biology and taxonomic classification.</title>
        <authorList>
            <person name="Goeker M."/>
        </authorList>
    </citation>
    <scope>NUCLEOTIDE SEQUENCE [LARGE SCALE GENOMIC DNA]</scope>
    <source>
        <strain evidence="1 2">DSM 19371</strain>
    </source>
</reference>
<organism evidence="1 2">
    <name type="scientific">Sphingobium scionense</name>
    <dbReference type="NCBI Taxonomy" id="1404341"/>
    <lineage>
        <taxon>Bacteria</taxon>
        <taxon>Pseudomonadati</taxon>
        <taxon>Pseudomonadota</taxon>
        <taxon>Alphaproteobacteria</taxon>
        <taxon>Sphingomonadales</taxon>
        <taxon>Sphingomonadaceae</taxon>
        <taxon>Sphingobium</taxon>
    </lineage>
</organism>
<dbReference type="Proteomes" id="UP000590524">
    <property type="component" value="Unassembled WGS sequence"/>
</dbReference>
<sequence length="279" mass="30628">MTDRYSFDGAPFEQDIFSHFFLNVAQANVAAAERYGEDRAAIAQAVDRAILTELQVILPSMNPAALLGLRAGFPDAIRHPAFGRAWLLIREAASHYSDFLAISSSVEPAIIMAALDIPVIPLRGTDIDSLAPPTSDVDRLLELWDTPPHPIVGFEPASLDHYFLVSGSVRSLRRCLAGDPRFQPLRAIMGPSDFPLPKRPTGTCGIRPKQQGQRIGSVWHKDNSDGPLITIFIGGWMEDGRLCDDGAPLHQPMPMRILEYIMRHGVLAMSIVQKPSGKT</sequence>
<protein>
    <submittedName>
        <fullName evidence="1">Uncharacterized protein</fullName>
    </submittedName>
</protein>
<dbReference type="EMBL" id="JACIEU010000031">
    <property type="protein sequence ID" value="MBB4151163.1"/>
    <property type="molecule type" value="Genomic_DNA"/>
</dbReference>
<evidence type="ECO:0000313" key="2">
    <source>
        <dbReference type="Proteomes" id="UP000590524"/>
    </source>
</evidence>
<proteinExistence type="predicted"/>
<name>A0A7W6LWQ7_9SPHN</name>
<accession>A0A7W6LWQ7</accession>
<comment type="caution">
    <text evidence="1">The sequence shown here is derived from an EMBL/GenBank/DDBJ whole genome shotgun (WGS) entry which is preliminary data.</text>
</comment>
<gene>
    <name evidence="1" type="ORF">GGQ90_004975</name>
</gene>
<keyword evidence="2" id="KW-1185">Reference proteome</keyword>
<dbReference type="RefSeq" id="WP_021228364.1">
    <property type="nucleotide sequence ID" value="NZ_JACIEU010000031.1"/>
</dbReference>